<dbReference type="eggNOG" id="KOG4141">
    <property type="taxonomic scope" value="Eukaryota"/>
</dbReference>
<feature type="compositionally biased region" description="Basic and acidic residues" evidence="6">
    <location>
        <begin position="447"/>
        <end position="468"/>
    </location>
</feature>
<protein>
    <recommendedName>
        <fullName evidence="5">RAD52 homolog</fullName>
    </recommendedName>
</protein>
<reference evidence="7 8" key="2">
    <citation type="journal article" date="2013" name="PLoS Genet.">
        <title>Comparative genome structure, secondary metabolite, and effector coding capacity across Cochliobolus pathogens.</title>
        <authorList>
            <person name="Condon B.J."/>
            <person name="Leng Y."/>
            <person name="Wu D."/>
            <person name="Bushley K.E."/>
            <person name="Ohm R.A."/>
            <person name="Otillar R."/>
            <person name="Martin J."/>
            <person name="Schackwitz W."/>
            <person name="Grimwood J."/>
            <person name="MohdZainudin N."/>
            <person name="Xue C."/>
            <person name="Wang R."/>
            <person name="Manning V.A."/>
            <person name="Dhillon B."/>
            <person name="Tu Z.J."/>
            <person name="Steffenson B.J."/>
            <person name="Salamov A."/>
            <person name="Sun H."/>
            <person name="Lowry S."/>
            <person name="LaButti K."/>
            <person name="Han J."/>
            <person name="Copeland A."/>
            <person name="Lindquist E."/>
            <person name="Barry K."/>
            <person name="Schmutz J."/>
            <person name="Baker S.E."/>
            <person name="Ciuffetti L.M."/>
            <person name="Grigoriev I.V."/>
            <person name="Zhong S."/>
            <person name="Turgeon B.G."/>
        </authorList>
    </citation>
    <scope>NUCLEOTIDE SEQUENCE [LARGE SCALE GENOMIC DNA]</scope>
    <source>
        <strain evidence="8">28A</strain>
    </source>
</reference>
<feature type="compositionally biased region" description="Low complexity" evidence="6">
    <location>
        <begin position="198"/>
        <end position="209"/>
    </location>
</feature>
<reference evidence="7 8" key="1">
    <citation type="journal article" date="2012" name="PLoS Pathog.">
        <title>Diverse lifestyles and strategies of plant pathogenesis encoded in the genomes of eighteen Dothideomycetes fungi.</title>
        <authorList>
            <person name="Ohm R.A."/>
            <person name="Feau N."/>
            <person name="Henrissat B."/>
            <person name="Schoch C.L."/>
            <person name="Horwitz B.A."/>
            <person name="Barry K.W."/>
            <person name="Condon B.J."/>
            <person name="Copeland A.C."/>
            <person name="Dhillon B."/>
            <person name="Glaser F."/>
            <person name="Hesse C.N."/>
            <person name="Kosti I."/>
            <person name="LaButti K."/>
            <person name="Lindquist E.A."/>
            <person name="Lucas S."/>
            <person name="Salamov A.A."/>
            <person name="Bradshaw R.E."/>
            <person name="Ciuffetti L."/>
            <person name="Hamelin R.C."/>
            <person name="Kema G.H.J."/>
            <person name="Lawrence C."/>
            <person name="Scott J.A."/>
            <person name="Spatafora J.W."/>
            <person name="Turgeon B.G."/>
            <person name="de Wit P.J.G.M."/>
            <person name="Zhong S."/>
            <person name="Goodwin S.B."/>
            <person name="Grigoriev I.V."/>
        </authorList>
    </citation>
    <scope>NUCLEOTIDE SEQUENCE [LARGE SCALE GENOMIC DNA]</scope>
    <source>
        <strain evidence="8">28A</strain>
    </source>
</reference>
<feature type="compositionally biased region" description="Polar residues" evidence="6">
    <location>
        <begin position="311"/>
        <end position="331"/>
    </location>
</feature>
<dbReference type="InterPro" id="IPR042525">
    <property type="entry name" value="Rad52_Rad59_Rad22_sf"/>
</dbReference>
<dbReference type="GO" id="GO:0003697">
    <property type="term" value="F:single-stranded DNA binding"/>
    <property type="evidence" value="ECO:0007669"/>
    <property type="project" value="UniProtKB-ARBA"/>
</dbReference>
<feature type="region of interest" description="Disordered" evidence="6">
    <location>
        <begin position="187"/>
        <end position="415"/>
    </location>
</feature>
<dbReference type="PANTHER" id="PTHR12132:SF1">
    <property type="entry name" value="DNA REPAIR PROTEIN RAD52 HOMOLOG"/>
    <property type="match status" value="1"/>
</dbReference>
<dbReference type="PANTHER" id="PTHR12132">
    <property type="entry name" value="DNA REPAIR AND RECOMBINATION PROTEIN RAD52, RAD59"/>
    <property type="match status" value="1"/>
</dbReference>
<dbReference type="InterPro" id="IPR004585">
    <property type="entry name" value="DNA_recomb/repair_Rad52"/>
</dbReference>
<dbReference type="InterPro" id="IPR007232">
    <property type="entry name" value="Rad52_Rad59_Rad22"/>
</dbReference>
<dbReference type="HOGENOM" id="CLU_011431_4_0_1"/>
<dbReference type="AlphaFoldDB" id="R0KH28"/>
<evidence type="ECO:0000256" key="1">
    <source>
        <dbReference type="ARBA" id="ARBA00006638"/>
    </source>
</evidence>
<dbReference type="STRING" id="671987.R0KH28"/>
<dbReference type="FunFam" id="3.30.390.80:FF:000001">
    <property type="entry name" value="DNA repair protein RAD52 homolog"/>
    <property type="match status" value="1"/>
</dbReference>
<sequence length="583" mass="62239">MPAPGDQYSGGNVQNPFEGRVVNGFTASEIATLQSRLNKQLGPEYISQRPGNGGGRVAYLEGNKAIALANEVFGFNGWSSSLGQVQIDYVDELPNGKVSLGLSIVVRITLKDGTYHEDIGYGSIENGKGKAASFEKAKKEAATDGLKRSLRTFGNVLGNCLYDKEYLKKVQAMKVKPVKFQEDNLYRHSDFAPPPQPEQQAVVKQEPQKTPVRPDQVLRTRTDQLSNESFGADFDDETDENLFDGVDVSEGHGDEFPLSDTLSASDTTGPRVAEPAKPKGVSSGRTSPVRNVGPPRQPNGKQIQAGRGQPVAQQQPSNQVPGRPSPQMQNSRQPQTPVQQQPRPVQNNGRMPPPAAENGAASRPIGQQPQNQHASNNQPSRPTPPQAQQPPNQQRPGPQGQAVTTPAANQRPSVGFVTSRAAELLQASEVPALNNIPQFNPNAESPIPKEKRTPGIDHARSIPIKREAVGAPPPPQPAQQRPGVTSTGSFNRPNIVNPHLDANRRIGMPGAPNYAMSPSANRGAYKPPTFANGAGPNGVKRERAALQDVSNVGVNGNVPEGPDAKKQKVDAPGAENTAGVANT</sequence>
<evidence type="ECO:0000313" key="7">
    <source>
        <dbReference type="EMBL" id="EOA92158.1"/>
    </source>
</evidence>
<feature type="region of interest" description="Disordered" evidence="6">
    <location>
        <begin position="435"/>
        <end position="583"/>
    </location>
</feature>
<feature type="compositionally biased region" description="Acidic residues" evidence="6">
    <location>
        <begin position="233"/>
        <end position="242"/>
    </location>
</feature>
<evidence type="ECO:0000256" key="6">
    <source>
        <dbReference type="SAM" id="MobiDB-lite"/>
    </source>
</evidence>
<evidence type="ECO:0000256" key="5">
    <source>
        <dbReference type="ARBA" id="ARBA00077224"/>
    </source>
</evidence>
<feature type="compositionally biased region" description="Low complexity" evidence="6">
    <location>
        <begin position="332"/>
        <end position="346"/>
    </location>
</feature>
<dbReference type="RefSeq" id="XP_008021068.1">
    <property type="nucleotide sequence ID" value="XM_008022877.1"/>
</dbReference>
<dbReference type="InterPro" id="IPR041247">
    <property type="entry name" value="Rad52_fam"/>
</dbReference>
<evidence type="ECO:0000256" key="4">
    <source>
        <dbReference type="ARBA" id="ARBA00023204"/>
    </source>
</evidence>
<dbReference type="OrthoDB" id="206565at2759"/>
<dbReference type="SUPFAM" id="SSF54768">
    <property type="entry name" value="dsRNA-binding domain-like"/>
    <property type="match status" value="1"/>
</dbReference>
<evidence type="ECO:0000256" key="2">
    <source>
        <dbReference type="ARBA" id="ARBA00022763"/>
    </source>
</evidence>
<feature type="compositionally biased region" description="Low complexity" evidence="6">
    <location>
        <begin position="389"/>
        <end position="402"/>
    </location>
</feature>
<accession>R0KH28</accession>
<proteinExistence type="inferred from homology"/>
<comment type="similarity">
    <text evidence="1">Belongs to the RAD52 family.</text>
</comment>
<dbReference type="GO" id="GO:0045002">
    <property type="term" value="P:double-strand break repair via single-strand annealing"/>
    <property type="evidence" value="ECO:0007669"/>
    <property type="project" value="InterPro"/>
</dbReference>
<dbReference type="GO" id="GO:0005634">
    <property type="term" value="C:nucleus"/>
    <property type="evidence" value="ECO:0007669"/>
    <property type="project" value="InterPro"/>
</dbReference>
<feature type="compositionally biased region" description="Polar residues" evidence="6">
    <location>
        <begin position="403"/>
        <end position="412"/>
    </location>
</feature>
<feature type="compositionally biased region" description="Polar residues" evidence="6">
    <location>
        <begin position="365"/>
        <end position="377"/>
    </location>
</feature>
<dbReference type="NCBIfam" id="TIGR00607">
    <property type="entry name" value="rad52"/>
    <property type="match status" value="1"/>
</dbReference>
<evidence type="ECO:0000313" key="8">
    <source>
        <dbReference type="Proteomes" id="UP000016935"/>
    </source>
</evidence>
<keyword evidence="2" id="KW-0227">DNA damage</keyword>
<keyword evidence="4" id="KW-0234">DNA repair</keyword>
<dbReference type="EMBL" id="KB908481">
    <property type="protein sequence ID" value="EOA92158.1"/>
    <property type="molecule type" value="Genomic_DNA"/>
</dbReference>
<keyword evidence="3" id="KW-0233">DNA recombination</keyword>
<dbReference type="Pfam" id="PF04098">
    <property type="entry name" value="Rad52_Rad22"/>
    <property type="match status" value="1"/>
</dbReference>
<name>R0KH28_EXST2</name>
<dbReference type="GeneID" id="19396246"/>
<dbReference type="Proteomes" id="UP000016935">
    <property type="component" value="Unassembled WGS sequence"/>
</dbReference>
<dbReference type="Gene3D" id="3.30.390.80">
    <property type="entry name" value="DNA repair protein Rad52/59/22"/>
    <property type="match status" value="1"/>
</dbReference>
<keyword evidence="8" id="KW-1185">Reference proteome</keyword>
<evidence type="ECO:0000256" key="3">
    <source>
        <dbReference type="ARBA" id="ARBA00023172"/>
    </source>
</evidence>
<dbReference type="GO" id="GO:0006312">
    <property type="term" value="P:mitotic recombination"/>
    <property type="evidence" value="ECO:0007669"/>
    <property type="project" value="TreeGrafter"/>
</dbReference>
<gene>
    <name evidence="7" type="ORF">SETTUDRAFT_134254</name>
</gene>
<organism evidence="7 8">
    <name type="scientific">Exserohilum turcicum (strain 28A)</name>
    <name type="common">Northern leaf blight fungus</name>
    <name type="synonym">Setosphaeria turcica</name>
    <dbReference type="NCBI Taxonomy" id="671987"/>
    <lineage>
        <taxon>Eukaryota</taxon>
        <taxon>Fungi</taxon>
        <taxon>Dikarya</taxon>
        <taxon>Ascomycota</taxon>
        <taxon>Pezizomycotina</taxon>
        <taxon>Dothideomycetes</taxon>
        <taxon>Pleosporomycetidae</taxon>
        <taxon>Pleosporales</taxon>
        <taxon>Pleosporineae</taxon>
        <taxon>Pleosporaceae</taxon>
        <taxon>Exserohilum</taxon>
    </lineage>
</organism>
<feature type="compositionally biased region" description="Polar residues" evidence="6">
    <location>
        <begin position="483"/>
        <end position="494"/>
    </location>
</feature>
<dbReference type="GO" id="GO:0000730">
    <property type="term" value="P:DNA recombinase assembly"/>
    <property type="evidence" value="ECO:0007669"/>
    <property type="project" value="InterPro"/>
</dbReference>